<dbReference type="KEGG" id="nti:DNFV4_00475"/>
<dbReference type="InterPro" id="IPR011335">
    <property type="entry name" value="Restrct_endonuc-II-like"/>
</dbReference>
<dbReference type="Proteomes" id="UP001179121">
    <property type="component" value="Chromosome"/>
</dbReference>
<proteinExistence type="predicted"/>
<evidence type="ECO:0000259" key="1">
    <source>
        <dbReference type="Pfam" id="PF23400"/>
    </source>
</evidence>
<accession>A0AA86T1K6</accession>
<dbReference type="AlphaFoldDB" id="A0AA86T1K6"/>
<evidence type="ECO:0000313" key="2">
    <source>
        <dbReference type="EMBL" id="CAI4030051.1"/>
    </source>
</evidence>
<keyword evidence="3" id="KW-1185">Reference proteome</keyword>
<evidence type="ECO:0000313" key="3">
    <source>
        <dbReference type="Proteomes" id="UP001179121"/>
    </source>
</evidence>
<gene>
    <name evidence="2" type="ORF">DNFV4_00475</name>
</gene>
<protein>
    <recommendedName>
        <fullName evidence="1">Card1 CARF domain-containing protein</fullName>
    </recommendedName>
</protein>
<feature type="domain" description="Card1 CARF" evidence="1">
    <location>
        <begin position="4"/>
        <end position="123"/>
    </location>
</feature>
<organism evidence="2 3">
    <name type="scientific">Nitrospira tepida</name>
    <dbReference type="NCBI Taxonomy" id="2973512"/>
    <lineage>
        <taxon>Bacteria</taxon>
        <taxon>Pseudomonadati</taxon>
        <taxon>Nitrospirota</taxon>
        <taxon>Nitrospiria</taxon>
        <taxon>Nitrospirales</taxon>
        <taxon>Nitrospiraceae</taxon>
        <taxon>Nitrospira</taxon>
    </lineage>
</organism>
<dbReference type="SUPFAM" id="SSF52980">
    <property type="entry name" value="Restriction endonuclease-like"/>
    <property type="match status" value="1"/>
</dbReference>
<sequence length="263" mass="28950">MRLHVAIISDQSLPTVIPCLMDRPDVVVLVASRAMEGKARRLQALLHTEGLAAEIRDLAPDAGLVAIRASASALSRDLATAWPDAELVFNATGGTKLMTLGFVDVFRKRAAQIIYTDTAHGRIEVIADRRQADPQPVPMRDVLDVPRYLAVQGFRYADDATRHALKLERIDARREAARFLADRAPGLSGLIALVNALAHRALDETGKELIQPEQRLTREPRGEVPKALALFERARLMTRKGPVTVRFADVEAARFLGGGWLEE</sequence>
<reference evidence="2" key="1">
    <citation type="submission" date="2022-10" db="EMBL/GenBank/DDBJ databases">
        <authorList>
            <person name="Koch H."/>
        </authorList>
    </citation>
    <scope>NUCLEOTIDE SEQUENCE</scope>
    <source>
        <strain evidence="2">DNF</strain>
    </source>
</reference>
<dbReference type="InterPro" id="IPR056339">
    <property type="entry name" value="CARF_Card1"/>
</dbReference>
<dbReference type="EMBL" id="OX365700">
    <property type="protein sequence ID" value="CAI4030051.1"/>
    <property type="molecule type" value="Genomic_DNA"/>
</dbReference>
<dbReference type="Pfam" id="PF23400">
    <property type="entry name" value="CARF_Card1"/>
    <property type="match status" value="1"/>
</dbReference>
<dbReference type="Gene3D" id="3.40.50.10770">
    <property type="entry name" value="Hypothetical protein VC1899 like domain (Restriction endonuclease-like)"/>
    <property type="match status" value="1"/>
</dbReference>
<name>A0AA86T1K6_9BACT</name>